<evidence type="ECO:0000256" key="1">
    <source>
        <dbReference type="ARBA" id="ARBA00010233"/>
    </source>
</evidence>
<evidence type="ECO:0000259" key="5">
    <source>
        <dbReference type="Pfam" id="PF17676"/>
    </source>
</evidence>
<dbReference type="Pfam" id="PF17676">
    <property type="entry name" value="Peptidase_S66C"/>
    <property type="match status" value="1"/>
</dbReference>
<dbReference type="PIRSF" id="PIRSF028757">
    <property type="entry name" value="LD-carboxypeptidase"/>
    <property type="match status" value="1"/>
</dbReference>
<dbReference type="Proteomes" id="UP000219573">
    <property type="component" value="Unassembled WGS sequence"/>
</dbReference>
<dbReference type="InterPro" id="IPR040921">
    <property type="entry name" value="Peptidase_S66C"/>
</dbReference>
<proteinExistence type="inferred from homology"/>
<dbReference type="Gene3D" id="3.50.30.60">
    <property type="entry name" value="LD-carboxypeptidase A C-terminal domain-like"/>
    <property type="match status" value="1"/>
</dbReference>
<gene>
    <name evidence="6" type="ORF">SAMN06265827_1278</name>
</gene>
<dbReference type="PANTHER" id="PTHR30237">
    <property type="entry name" value="MURAMOYLTETRAPEPTIDE CARBOXYPEPTIDASE"/>
    <property type="match status" value="1"/>
</dbReference>
<evidence type="ECO:0000259" key="4">
    <source>
        <dbReference type="Pfam" id="PF02016"/>
    </source>
</evidence>
<keyword evidence="7" id="KW-1185">Reference proteome</keyword>
<name>A0A285HXS5_9FIRM</name>
<dbReference type="InterPro" id="IPR027461">
    <property type="entry name" value="Carboxypeptidase_A_C_sf"/>
</dbReference>
<feature type="domain" description="LD-carboxypeptidase C-terminal" evidence="5">
    <location>
        <begin position="203"/>
        <end position="317"/>
    </location>
</feature>
<feature type="domain" description="LD-carboxypeptidase N-terminal" evidence="4">
    <location>
        <begin position="12"/>
        <end position="131"/>
    </location>
</feature>
<dbReference type="InterPro" id="IPR029062">
    <property type="entry name" value="Class_I_gatase-like"/>
</dbReference>
<dbReference type="PANTHER" id="PTHR30237:SF5">
    <property type="entry name" value="CARBOXYPEPTIDASE VC_A0337-RELATED"/>
    <property type="match status" value="1"/>
</dbReference>
<dbReference type="SUPFAM" id="SSF141986">
    <property type="entry name" value="LD-carboxypeptidase A C-terminal domain-like"/>
    <property type="match status" value="1"/>
</dbReference>
<feature type="active site" description="Nucleophile" evidence="3">
    <location>
        <position position="111"/>
    </location>
</feature>
<feature type="active site" description="Charge relay system" evidence="3">
    <location>
        <position position="234"/>
    </location>
</feature>
<dbReference type="CDD" id="cd07062">
    <property type="entry name" value="Peptidase_S66_mccF_like"/>
    <property type="match status" value="1"/>
</dbReference>
<protein>
    <submittedName>
        <fullName evidence="6">Microcin C7 immunity protein. Serine peptidase. MEROPS family S66</fullName>
    </submittedName>
</protein>
<feature type="active site" description="Charge relay system" evidence="3">
    <location>
        <position position="302"/>
    </location>
</feature>
<dbReference type="InterPro" id="IPR027478">
    <property type="entry name" value="LdcA_N"/>
</dbReference>
<sequence length="332" mass="38181">MSLKKLKKGDTIAFYSPSSPATYTAPKRFKRAKKYLKNKGFKLLAGNLTGKEDFYRSGNIEERAEELNQLIKNPEIKCIMSVIGGTNSNSILPYIDYQAFKKNPKIMIGYSDVTAILLAIYAKTGIMTFYGPALVPSFGEFPPFVHDTYNYFSDILIEEQRLPYIYNRPEYWTDEYINWEEKEREKTKNKNEWITVNKGKVVGRVIGGNLNAMTGIWKSEYMPEIKEGDILFIEDTMKTAAHMEKLFSLLKVSGVFDKISGIILGKHELFDDQGTDREPYEILKEVLREKNIPFLAKFDCCHTHPMFTLPIGSRIELDATNKKVSILDSWIR</sequence>
<comment type="similarity">
    <text evidence="1">Belongs to the peptidase S66 family.</text>
</comment>
<organism evidence="6 7">
    <name type="scientific">Orenia metallireducens</name>
    <dbReference type="NCBI Taxonomy" id="1413210"/>
    <lineage>
        <taxon>Bacteria</taxon>
        <taxon>Bacillati</taxon>
        <taxon>Bacillota</taxon>
        <taxon>Clostridia</taxon>
        <taxon>Halanaerobiales</taxon>
        <taxon>Halobacteroidaceae</taxon>
        <taxon>Orenia</taxon>
    </lineage>
</organism>
<dbReference type="SUPFAM" id="SSF52317">
    <property type="entry name" value="Class I glutamine amidotransferase-like"/>
    <property type="match status" value="1"/>
</dbReference>
<dbReference type="AlphaFoldDB" id="A0A285HXS5"/>
<evidence type="ECO:0000313" key="7">
    <source>
        <dbReference type="Proteomes" id="UP000219573"/>
    </source>
</evidence>
<evidence type="ECO:0000256" key="3">
    <source>
        <dbReference type="PIRSR" id="PIRSR028757-1"/>
    </source>
</evidence>
<accession>A0A285HXS5</accession>
<dbReference type="GO" id="GO:0016787">
    <property type="term" value="F:hydrolase activity"/>
    <property type="evidence" value="ECO:0007669"/>
    <property type="project" value="UniProtKB-KW"/>
</dbReference>
<dbReference type="EMBL" id="OBDZ01000027">
    <property type="protein sequence ID" value="SNY40538.1"/>
    <property type="molecule type" value="Genomic_DNA"/>
</dbReference>
<dbReference type="InterPro" id="IPR003507">
    <property type="entry name" value="S66_fam"/>
</dbReference>
<reference evidence="7" key="1">
    <citation type="submission" date="2017-09" db="EMBL/GenBank/DDBJ databases">
        <authorList>
            <person name="Varghese N."/>
            <person name="Submissions S."/>
        </authorList>
    </citation>
    <scope>NUCLEOTIDE SEQUENCE [LARGE SCALE GENOMIC DNA]</scope>
    <source>
        <strain evidence="7">MSL47</strain>
    </source>
</reference>
<dbReference type="Pfam" id="PF02016">
    <property type="entry name" value="Peptidase_S66"/>
    <property type="match status" value="1"/>
</dbReference>
<evidence type="ECO:0000313" key="6">
    <source>
        <dbReference type="EMBL" id="SNY40538.1"/>
    </source>
</evidence>
<dbReference type="Gene3D" id="3.40.50.10740">
    <property type="entry name" value="Class I glutamine amidotransferase-like"/>
    <property type="match status" value="1"/>
</dbReference>
<keyword evidence="2" id="KW-0378">Hydrolase</keyword>
<evidence type="ECO:0000256" key="2">
    <source>
        <dbReference type="ARBA" id="ARBA00022801"/>
    </source>
</evidence>
<dbReference type="InterPro" id="IPR040449">
    <property type="entry name" value="Peptidase_S66_N"/>
</dbReference>